<dbReference type="PRINTS" id="PR00237">
    <property type="entry name" value="GPCRRHODOPSN"/>
</dbReference>
<keyword evidence="5 10" id="KW-0297">G-protein coupled receptor</keyword>
<dbReference type="PRINTS" id="PR00534">
    <property type="entry name" value="MCRFAMILY"/>
</dbReference>
<evidence type="ECO:0000256" key="8">
    <source>
        <dbReference type="ARBA" id="ARBA00023180"/>
    </source>
</evidence>
<keyword evidence="4 11" id="KW-1133">Transmembrane helix</keyword>
<evidence type="ECO:0000256" key="3">
    <source>
        <dbReference type="ARBA" id="ARBA00022692"/>
    </source>
</evidence>
<accession>A0A913XT65</accession>
<dbReference type="SMART" id="SM01381">
    <property type="entry name" value="7TM_GPCR_Srsx"/>
    <property type="match status" value="1"/>
</dbReference>
<evidence type="ECO:0000259" key="12">
    <source>
        <dbReference type="PROSITE" id="PS50262"/>
    </source>
</evidence>
<evidence type="ECO:0000313" key="14">
    <source>
        <dbReference type="Proteomes" id="UP000887567"/>
    </source>
</evidence>
<dbReference type="CDD" id="cd00637">
    <property type="entry name" value="7tm_classA_rhodopsin-like"/>
    <property type="match status" value="1"/>
</dbReference>
<protein>
    <recommendedName>
        <fullName evidence="12">G-protein coupled receptors family 1 profile domain-containing protein</fullName>
    </recommendedName>
</protein>
<evidence type="ECO:0000256" key="5">
    <source>
        <dbReference type="ARBA" id="ARBA00023040"/>
    </source>
</evidence>
<keyword evidence="3 10" id="KW-0812">Transmembrane</keyword>
<keyword evidence="2" id="KW-1003">Cell membrane</keyword>
<evidence type="ECO:0000256" key="4">
    <source>
        <dbReference type="ARBA" id="ARBA00022989"/>
    </source>
</evidence>
<feature type="transmembrane region" description="Helical" evidence="11">
    <location>
        <begin position="23"/>
        <end position="44"/>
    </location>
</feature>
<dbReference type="Gene3D" id="1.20.1070.10">
    <property type="entry name" value="Rhodopsin 7-helix transmembrane proteins"/>
    <property type="match status" value="1"/>
</dbReference>
<organism evidence="13 14">
    <name type="scientific">Exaiptasia diaphana</name>
    <name type="common">Tropical sea anemone</name>
    <name type="synonym">Aiptasia pulchella</name>
    <dbReference type="NCBI Taxonomy" id="2652724"/>
    <lineage>
        <taxon>Eukaryota</taxon>
        <taxon>Metazoa</taxon>
        <taxon>Cnidaria</taxon>
        <taxon>Anthozoa</taxon>
        <taxon>Hexacorallia</taxon>
        <taxon>Actiniaria</taxon>
        <taxon>Aiptasiidae</taxon>
        <taxon>Exaiptasia</taxon>
    </lineage>
</organism>
<feature type="transmembrane region" description="Helical" evidence="11">
    <location>
        <begin position="137"/>
        <end position="155"/>
    </location>
</feature>
<comment type="similarity">
    <text evidence="10">Belongs to the G-protein coupled receptor 1 family.</text>
</comment>
<evidence type="ECO:0000256" key="2">
    <source>
        <dbReference type="ARBA" id="ARBA00022475"/>
    </source>
</evidence>
<evidence type="ECO:0000313" key="13">
    <source>
        <dbReference type="EnsemblMetazoa" id="XP_020909869.1"/>
    </source>
</evidence>
<evidence type="ECO:0000256" key="9">
    <source>
        <dbReference type="ARBA" id="ARBA00023224"/>
    </source>
</evidence>
<reference evidence="13" key="1">
    <citation type="submission" date="2022-11" db="UniProtKB">
        <authorList>
            <consortium name="EnsemblMetazoa"/>
        </authorList>
    </citation>
    <scope>IDENTIFICATION</scope>
</reference>
<dbReference type="GeneID" id="110247746"/>
<dbReference type="Proteomes" id="UP000887567">
    <property type="component" value="Unplaced"/>
</dbReference>
<dbReference type="EnsemblMetazoa" id="XM_021054210.2">
    <property type="protein sequence ID" value="XP_020909869.1"/>
    <property type="gene ID" value="LOC110247746"/>
</dbReference>
<name>A0A913XT65_EXADI</name>
<dbReference type="OrthoDB" id="5960696at2759"/>
<feature type="transmembrane region" description="Helical" evidence="11">
    <location>
        <begin position="95"/>
        <end position="116"/>
    </location>
</feature>
<evidence type="ECO:0000256" key="10">
    <source>
        <dbReference type="RuleBase" id="RU000688"/>
    </source>
</evidence>
<feature type="transmembrane region" description="Helical" evidence="11">
    <location>
        <begin position="222"/>
        <end position="243"/>
    </location>
</feature>
<dbReference type="PROSITE" id="PS50262">
    <property type="entry name" value="G_PROTEIN_RECEP_F1_2"/>
    <property type="match status" value="1"/>
</dbReference>
<dbReference type="KEGG" id="epa:110247746"/>
<dbReference type="InterPro" id="IPR001671">
    <property type="entry name" value="Melcrt_ACTH_rcpt"/>
</dbReference>
<keyword evidence="6 11" id="KW-0472">Membrane</keyword>
<dbReference type="AlphaFoldDB" id="A0A913XT65"/>
<keyword evidence="14" id="KW-1185">Reference proteome</keyword>
<dbReference type="OMA" id="PISAVWH"/>
<evidence type="ECO:0000256" key="1">
    <source>
        <dbReference type="ARBA" id="ARBA00004651"/>
    </source>
</evidence>
<dbReference type="Pfam" id="PF00001">
    <property type="entry name" value="7tm_1"/>
    <property type="match status" value="2"/>
</dbReference>
<evidence type="ECO:0000256" key="7">
    <source>
        <dbReference type="ARBA" id="ARBA00023170"/>
    </source>
</evidence>
<dbReference type="GO" id="GO:0005886">
    <property type="term" value="C:plasma membrane"/>
    <property type="evidence" value="ECO:0007669"/>
    <property type="project" value="UniProtKB-SubCell"/>
</dbReference>
<sequence>MFGDNACGNVTAPVALSFTSATLSIIISLISIPGNLLVLLAVLIDPNRDLRCPFNYFVSNLAFADLIVGCAVAPLSVIFHTCEGMRVHIIVPIEVLHMLFFITCTASVLSLAALTVDRYLAITSPLQYRVKLSGQRVAIVSILIWVFSISFSFIYTKIGYIAYTFLFAHTAVLFTFAVLIFTYVKIFASLKSQVQNWENLSDENSENSRQVVKWEKKITKTFLIMLALFMACYFPSVIFVYIMNFCRPCSCDLIHVSRDLQIMLVMANSGMNPFVYGWRLENFRRAFKRLLMCRWFVKRIRSISRSVVTLSTSVTE</sequence>
<dbReference type="InterPro" id="IPR000276">
    <property type="entry name" value="GPCR_Rhodpsn"/>
</dbReference>
<dbReference type="InterPro" id="IPR017452">
    <property type="entry name" value="GPCR_Rhodpsn_7TM"/>
</dbReference>
<comment type="subcellular location">
    <subcellularLocation>
        <location evidence="1">Cell membrane</location>
        <topology evidence="1">Multi-pass membrane protein</topology>
    </subcellularLocation>
</comment>
<evidence type="ECO:0000256" key="6">
    <source>
        <dbReference type="ARBA" id="ARBA00023136"/>
    </source>
</evidence>
<feature type="transmembrane region" description="Helical" evidence="11">
    <location>
        <begin position="161"/>
        <end position="184"/>
    </location>
</feature>
<dbReference type="GO" id="GO:0004977">
    <property type="term" value="F:melanocortin receptor activity"/>
    <property type="evidence" value="ECO:0007669"/>
    <property type="project" value="InterPro"/>
</dbReference>
<dbReference type="PANTHER" id="PTHR24246">
    <property type="entry name" value="OLFACTORY RECEPTOR AND ADENOSINE RECEPTOR"/>
    <property type="match status" value="1"/>
</dbReference>
<keyword evidence="8" id="KW-0325">Glycoprotein</keyword>
<feature type="transmembrane region" description="Helical" evidence="11">
    <location>
        <begin position="56"/>
        <end position="75"/>
    </location>
</feature>
<feature type="domain" description="G-protein coupled receptors family 1 profile" evidence="12">
    <location>
        <begin position="34"/>
        <end position="276"/>
    </location>
</feature>
<dbReference type="RefSeq" id="XP_020909869.1">
    <property type="nucleotide sequence ID" value="XM_021054210.2"/>
</dbReference>
<keyword evidence="7 10" id="KW-0675">Receptor</keyword>
<evidence type="ECO:0000256" key="11">
    <source>
        <dbReference type="SAM" id="Phobius"/>
    </source>
</evidence>
<dbReference type="PROSITE" id="PS00237">
    <property type="entry name" value="G_PROTEIN_RECEP_F1_1"/>
    <property type="match status" value="1"/>
</dbReference>
<dbReference type="SUPFAM" id="SSF81321">
    <property type="entry name" value="Family A G protein-coupled receptor-like"/>
    <property type="match status" value="1"/>
</dbReference>
<dbReference type="PANTHER" id="PTHR24246:SF27">
    <property type="entry name" value="ADENOSINE RECEPTOR, ISOFORM A"/>
    <property type="match status" value="1"/>
</dbReference>
<keyword evidence="9 10" id="KW-0807">Transducer</keyword>
<proteinExistence type="inferred from homology"/>